<sequence>MQTIVFIGSNKSGTSREALSISTTMGYYTVLLTNRREFIKQEKEFPEVHQMVYVENLMDKEMIFSIINNLEVDRKQICAVISFIDPFVSFAARISKKLGLFQASTDALAIMEEKTRFREHLKTLPVTPKFTIFQREQSIQKFVEENQRHLPLILKSPVSNGSKDVLLVETCSELKEGLDYLNKKFPSIPVLIEEYLIGTQYLIEVIVKEGQISIVAVIEQEVLNGDRFIITGYCYPAAVENETLEELQIAVTSIIQALELENGTCHLEMRLIEGKWKLIEINPRMSGGAMNRIIQEGTGINLIKETLKLFLGQDPYLEATKKTHVYAKFLTVNSRGRLIKVIGKTKALNYDGVKEVYVKPRKGAVLTKPYSLGDRYAYVIAIGDTPEQAKEIAIIASREIKFYLDPL</sequence>
<evidence type="ECO:0000259" key="5">
    <source>
        <dbReference type="PROSITE" id="PS50975"/>
    </source>
</evidence>
<dbReference type="GO" id="GO:0005524">
    <property type="term" value="F:ATP binding"/>
    <property type="evidence" value="ECO:0007669"/>
    <property type="project" value="UniProtKB-UniRule"/>
</dbReference>
<evidence type="ECO:0000256" key="2">
    <source>
        <dbReference type="ARBA" id="ARBA00022741"/>
    </source>
</evidence>
<gene>
    <name evidence="6" type="ORF">HFZ78_25690</name>
</gene>
<dbReference type="Pfam" id="PF18603">
    <property type="entry name" value="LAL_C2"/>
    <property type="match status" value="1"/>
</dbReference>
<dbReference type="GO" id="GO:0016874">
    <property type="term" value="F:ligase activity"/>
    <property type="evidence" value="ECO:0007669"/>
    <property type="project" value="UniProtKB-KW"/>
</dbReference>
<keyword evidence="1" id="KW-0436">Ligase</keyword>
<organism evidence="6 7">
    <name type="scientific">Priestia megaterium</name>
    <name type="common">Bacillus megaterium</name>
    <dbReference type="NCBI Taxonomy" id="1404"/>
    <lineage>
        <taxon>Bacteria</taxon>
        <taxon>Bacillati</taxon>
        <taxon>Bacillota</taxon>
        <taxon>Bacilli</taxon>
        <taxon>Bacillales</taxon>
        <taxon>Bacillaceae</taxon>
        <taxon>Priestia</taxon>
    </lineage>
</organism>
<dbReference type="PANTHER" id="PTHR43585">
    <property type="entry name" value="FUMIPYRROLE BIOSYNTHESIS PROTEIN C"/>
    <property type="match status" value="1"/>
</dbReference>
<accession>A0A6H1P7Y6</accession>
<reference evidence="6 7" key="1">
    <citation type="submission" date="2020-04" db="EMBL/GenBank/DDBJ databases">
        <title>Genome-Wide Identification of 5-Methylcytosine Sites in Bacterial Genomes By High-Throughput Sequencing of MspJI Restriction Fragments.</title>
        <authorList>
            <person name="Wu V."/>
        </authorList>
    </citation>
    <scope>NUCLEOTIDE SEQUENCE [LARGE SCALE GENOMIC DNA]</scope>
    <source>
        <strain evidence="6 7">S2</strain>
    </source>
</reference>
<evidence type="ECO:0000256" key="3">
    <source>
        <dbReference type="ARBA" id="ARBA00022840"/>
    </source>
</evidence>
<dbReference type="Gene3D" id="3.30.470.20">
    <property type="entry name" value="ATP-grasp fold, B domain"/>
    <property type="match status" value="1"/>
</dbReference>
<protein>
    <submittedName>
        <fullName evidence="6">ATP-grasp domain-containing protein</fullName>
    </submittedName>
</protein>
<dbReference type="EMBL" id="CP051128">
    <property type="protein sequence ID" value="QIZ09653.1"/>
    <property type="molecule type" value="Genomic_DNA"/>
</dbReference>
<dbReference type="PANTHER" id="PTHR43585:SF2">
    <property type="entry name" value="ATP-GRASP ENZYME FSQD"/>
    <property type="match status" value="1"/>
</dbReference>
<dbReference type="InterPro" id="IPR040570">
    <property type="entry name" value="LAL_C2"/>
</dbReference>
<evidence type="ECO:0000256" key="4">
    <source>
        <dbReference type="PROSITE-ProRule" id="PRU00409"/>
    </source>
</evidence>
<evidence type="ECO:0000313" key="7">
    <source>
        <dbReference type="Proteomes" id="UP000501868"/>
    </source>
</evidence>
<keyword evidence="2 4" id="KW-0547">Nucleotide-binding</keyword>
<proteinExistence type="predicted"/>
<dbReference type="SUPFAM" id="SSF56059">
    <property type="entry name" value="Glutathione synthetase ATP-binding domain-like"/>
    <property type="match status" value="1"/>
</dbReference>
<dbReference type="AlphaFoldDB" id="A0A6H1P7Y6"/>
<dbReference type="PROSITE" id="PS50975">
    <property type="entry name" value="ATP_GRASP"/>
    <property type="match status" value="1"/>
</dbReference>
<name>A0A6H1P7Y6_PRIMG</name>
<evidence type="ECO:0000256" key="1">
    <source>
        <dbReference type="ARBA" id="ARBA00022598"/>
    </source>
</evidence>
<evidence type="ECO:0000313" key="6">
    <source>
        <dbReference type="EMBL" id="QIZ09653.1"/>
    </source>
</evidence>
<dbReference type="InterPro" id="IPR011761">
    <property type="entry name" value="ATP-grasp"/>
</dbReference>
<dbReference type="InterPro" id="IPR041472">
    <property type="entry name" value="BL00235/CARNS1_N"/>
</dbReference>
<dbReference type="Pfam" id="PF13535">
    <property type="entry name" value="ATP-grasp_4"/>
    <property type="match status" value="1"/>
</dbReference>
<feature type="domain" description="ATP-grasp" evidence="5">
    <location>
        <begin position="116"/>
        <end position="311"/>
    </location>
</feature>
<dbReference type="Proteomes" id="UP000501868">
    <property type="component" value="Chromosome"/>
</dbReference>
<keyword evidence="3 4" id="KW-0067">ATP-binding</keyword>
<reference evidence="6 7" key="2">
    <citation type="submission" date="2020-04" db="EMBL/GenBank/DDBJ databases">
        <authorList>
            <person name="Fomenkov A."/>
            <person name="Anton B.P."/>
            <person name="Roberts R.J."/>
        </authorList>
    </citation>
    <scope>NUCLEOTIDE SEQUENCE [LARGE SCALE GENOMIC DNA]</scope>
    <source>
        <strain evidence="6 7">S2</strain>
    </source>
</reference>
<dbReference type="Gene3D" id="3.40.50.20">
    <property type="match status" value="1"/>
</dbReference>
<dbReference type="InterPro" id="IPR052032">
    <property type="entry name" value="ATP-dep_AA_Ligase"/>
</dbReference>
<dbReference type="GO" id="GO:0046872">
    <property type="term" value="F:metal ion binding"/>
    <property type="evidence" value="ECO:0007669"/>
    <property type="project" value="InterPro"/>
</dbReference>
<dbReference type="Pfam" id="PF18130">
    <property type="entry name" value="ATPgrasp_N"/>
    <property type="match status" value="1"/>
</dbReference>